<keyword evidence="5" id="KW-1185">Reference proteome</keyword>
<reference evidence="4 5" key="1">
    <citation type="submission" date="2023-08" db="EMBL/GenBank/DDBJ databases">
        <title>Achromobacter seleniivolatilans sp. nov., isolated from seleniferous soil.</title>
        <authorList>
            <person name="Zhang S."/>
            <person name="Li K."/>
            <person name="Peng J."/>
            <person name="Zhao Q."/>
            <person name="Wang H."/>
            <person name="Guo Y."/>
        </authorList>
    </citation>
    <scope>NUCLEOTIDE SEQUENCE [LARGE SCALE GENOMIC DNA]</scope>
    <source>
        <strain evidence="4 5">R39</strain>
    </source>
</reference>
<name>A0ABY9LYE8_9BURK</name>
<dbReference type="Proteomes" id="UP001234798">
    <property type="component" value="Chromosome"/>
</dbReference>
<dbReference type="EMBL" id="CP132976">
    <property type="protein sequence ID" value="WMD19711.1"/>
    <property type="molecule type" value="Genomic_DNA"/>
</dbReference>
<evidence type="ECO:0000313" key="5">
    <source>
        <dbReference type="Proteomes" id="UP001234798"/>
    </source>
</evidence>
<feature type="domain" description="N-acetyltransferase" evidence="3">
    <location>
        <begin position="19"/>
        <end position="170"/>
    </location>
</feature>
<dbReference type="Gene3D" id="3.40.630.30">
    <property type="match status" value="1"/>
</dbReference>
<gene>
    <name evidence="4" type="ORF">RAS12_24320</name>
</gene>
<dbReference type="CDD" id="cd04301">
    <property type="entry name" value="NAT_SF"/>
    <property type="match status" value="1"/>
</dbReference>
<evidence type="ECO:0000259" key="3">
    <source>
        <dbReference type="PROSITE" id="PS51186"/>
    </source>
</evidence>
<proteinExistence type="predicted"/>
<evidence type="ECO:0000256" key="1">
    <source>
        <dbReference type="ARBA" id="ARBA00022679"/>
    </source>
</evidence>
<evidence type="ECO:0000256" key="2">
    <source>
        <dbReference type="ARBA" id="ARBA00023315"/>
    </source>
</evidence>
<dbReference type="Pfam" id="PF00583">
    <property type="entry name" value="Acetyltransf_1"/>
    <property type="match status" value="1"/>
</dbReference>
<dbReference type="PANTHER" id="PTHR43072:SF23">
    <property type="entry name" value="UPF0039 PROTEIN C11D3.02C"/>
    <property type="match status" value="1"/>
</dbReference>
<evidence type="ECO:0000313" key="4">
    <source>
        <dbReference type="EMBL" id="WMD19711.1"/>
    </source>
</evidence>
<sequence length="176" mass="19906">MNAYTKVSCTFERHASQILHIYNDTIANTTSLYEYEPRTMQTMELWFATKREKNFPVIGVESDDGALVGFGSYGAFRPYPAKKYSVEHSVYVHPEHRGRGVGKMVLQSLVQAARGNDLHVMIGAIDTANVGSISLHERLGFKKVGTIEQVGFKFGRWLDMDFYQMLLDTPRHPVDG</sequence>
<dbReference type="RefSeq" id="WP_306942192.1">
    <property type="nucleotide sequence ID" value="NZ_CP132976.1"/>
</dbReference>
<dbReference type="PROSITE" id="PS51186">
    <property type="entry name" value="GNAT"/>
    <property type="match status" value="1"/>
</dbReference>
<dbReference type="InterPro" id="IPR016181">
    <property type="entry name" value="Acyl_CoA_acyltransferase"/>
</dbReference>
<keyword evidence="2" id="KW-0012">Acyltransferase</keyword>
<keyword evidence="1" id="KW-0808">Transferase</keyword>
<dbReference type="SUPFAM" id="SSF55729">
    <property type="entry name" value="Acyl-CoA N-acyltransferases (Nat)"/>
    <property type="match status" value="1"/>
</dbReference>
<organism evidence="4 5">
    <name type="scientific">Achromobacter seleniivolatilans</name>
    <dbReference type="NCBI Taxonomy" id="3047478"/>
    <lineage>
        <taxon>Bacteria</taxon>
        <taxon>Pseudomonadati</taxon>
        <taxon>Pseudomonadota</taxon>
        <taxon>Betaproteobacteria</taxon>
        <taxon>Burkholderiales</taxon>
        <taxon>Alcaligenaceae</taxon>
        <taxon>Achromobacter</taxon>
    </lineage>
</organism>
<dbReference type="PANTHER" id="PTHR43072">
    <property type="entry name" value="N-ACETYLTRANSFERASE"/>
    <property type="match status" value="1"/>
</dbReference>
<protein>
    <submittedName>
        <fullName evidence="4">N-acetyltransferase family protein</fullName>
    </submittedName>
</protein>
<accession>A0ABY9LYE8</accession>
<dbReference type="InterPro" id="IPR000182">
    <property type="entry name" value="GNAT_dom"/>
</dbReference>